<comment type="caution">
    <text evidence="1">The sequence shown here is derived from an EMBL/GenBank/DDBJ whole genome shotgun (WGS) entry which is preliminary data.</text>
</comment>
<protein>
    <submittedName>
        <fullName evidence="1">Uncharacterized protein</fullName>
    </submittedName>
</protein>
<evidence type="ECO:0000313" key="2">
    <source>
        <dbReference type="Proteomes" id="UP000299102"/>
    </source>
</evidence>
<sequence>MIKARFQPRIFRENLADRVNEQCHNCHPCLVPPSMLTEHEYRSEQMQLPDAKQLCQRNHSEVAAYEKNSLESVLKIHDGLALGQLTVVRHIARKAQPVAYDAQSLMVVSRLLHRAKREARPGEKRLNKRMRNKLRDPFKRGGGLQITTIGPRRCNAGGGGLSLRHVLKGISVLYTSYTQIMARSSLLNTLDTQVATHQEHVPLTGTDVSRMAQCLVNTAGAVVFPNQVFLNSFSPEPLHADEH</sequence>
<proteinExistence type="predicted"/>
<gene>
    <name evidence="1" type="ORF">EVAR_53750_1</name>
</gene>
<accession>A0A4C1ZAC4</accession>
<dbReference type="EMBL" id="BGZK01001743">
    <property type="protein sequence ID" value="GBP85526.1"/>
    <property type="molecule type" value="Genomic_DNA"/>
</dbReference>
<dbReference type="AlphaFoldDB" id="A0A4C1ZAC4"/>
<name>A0A4C1ZAC4_EUMVA</name>
<evidence type="ECO:0000313" key="1">
    <source>
        <dbReference type="EMBL" id="GBP85526.1"/>
    </source>
</evidence>
<reference evidence="1 2" key="1">
    <citation type="journal article" date="2019" name="Commun. Biol.">
        <title>The bagworm genome reveals a unique fibroin gene that provides high tensile strength.</title>
        <authorList>
            <person name="Kono N."/>
            <person name="Nakamura H."/>
            <person name="Ohtoshi R."/>
            <person name="Tomita M."/>
            <person name="Numata K."/>
            <person name="Arakawa K."/>
        </authorList>
    </citation>
    <scope>NUCLEOTIDE SEQUENCE [LARGE SCALE GENOMIC DNA]</scope>
</reference>
<organism evidence="1 2">
    <name type="scientific">Eumeta variegata</name>
    <name type="common">Bagworm moth</name>
    <name type="synonym">Eumeta japonica</name>
    <dbReference type="NCBI Taxonomy" id="151549"/>
    <lineage>
        <taxon>Eukaryota</taxon>
        <taxon>Metazoa</taxon>
        <taxon>Ecdysozoa</taxon>
        <taxon>Arthropoda</taxon>
        <taxon>Hexapoda</taxon>
        <taxon>Insecta</taxon>
        <taxon>Pterygota</taxon>
        <taxon>Neoptera</taxon>
        <taxon>Endopterygota</taxon>
        <taxon>Lepidoptera</taxon>
        <taxon>Glossata</taxon>
        <taxon>Ditrysia</taxon>
        <taxon>Tineoidea</taxon>
        <taxon>Psychidae</taxon>
        <taxon>Oiketicinae</taxon>
        <taxon>Eumeta</taxon>
    </lineage>
</organism>
<dbReference type="Proteomes" id="UP000299102">
    <property type="component" value="Unassembled WGS sequence"/>
</dbReference>
<keyword evidence="2" id="KW-1185">Reference proteome</keyword>